<dbReference type="EMBL" id="VSRR010059882">
    <property type="protein sequence ID" value="MPC82478.1"/>
    <property type="molecule type" value="Genomic_DNA"/>
</dbReference>
<keyword evidence="2" id="KW-1185">Reference proteome</keyword>
<reference evidence="1 2" key="1">
    <citation type="submission" date="2019-05" db="EMBL/GenBank/DDBJ databases">
        <title>Another draft genome of Portunus trituberculatus and its Hox gene families provides insights of decapod evolution.</title>
        <authorList>
            <person name="Jeong J.-H."/>
            <person name="Song I."/>
            <person name="Kim S."/>
            <person name="Choi T."/>
            <person name="Kim D."/>
            <person name="Ryu S."/>
            <person name="Kim W."/>
        </authorList>
    </citation>
    <scope>NUCLEOTIDE SEQUENCE [LARGE SCALE GENOMIC DNA]</scope>
    <source>
        <tissue evidence="1">Muscle</tissue>
    </source>
</reference>
<sequence>MEVSVSTLDRLTEDMAASFLVLLVAYNVMKYDELPLSHITTYTSHKPMSRVWEIIGAKDYSMKRP</sequence>
<proteinExistence type="predicted"/>
<accession>A0A5B7INT4</accession>
<organism evidence="1 2">
    <name type="scientific">Portunus trituberculatus</name>
    <name type="common">Swimming crab</name>
    <name type="synonym">Neptunus trituberculatus</name>
    <dbReference type="NCBI Taxonomy" id="210409"/>
    <lineage>
        <taxon>Eukaryota</taxon>
        <taxon>Metazoa</taxon>
        <taxon>Ecdysozoa</taxon>
        <taxon>Arthropoda</taxon>
        <taxon>Crustacea</taxon>
        <taxon>Multicrustacea</taxon>
        <taxon>Malacostraca</taxon>
        <taxon>Eumalacostraca</taxon>
        <taxon>Eucarida</taxon>
        <taxon>Decapoda</taxon>
        <taxon>Pleocyemata</taxon>
        <taxon>Brachyura</taxon>
        <taxon>Eubrachyura</taxon>
        <taxon>Portunoidea</taxon>
        <taxon>Portunidae</taxon>
        <taxon>Portuninae</taxon>
        <taxon>Portunus</taxon>
    </lineage>
</organism>
<name>A0A5B7INT4_PORTR</name>
<dbReference type="AlphaFoldDB" id="A0A5B7INT4"/>
<gene>
    <name evidence="1" type="ORF">E2C01_077147</name>
</gene>
<evidence type="ECO:0000313" key="1">
    <source>
        <dbReference type="EMBL" id="MPC82478.1"/>
    </source>
</evidence>
<protein>
    <submittedName>
        <fullName evidence="1">Uncharacterized protein</fullName>
    </submittedName>
</protein>
<comment type="caution">
    <text evidence="1">The sequence shown here is derived from an EMBL/GenBank/DDBJ whole genome shotgun (WGS) entry which is preliminary data.</text>
</comment>
<evidence type="ECO:0000313" key="2">
    <source>
        <dbReference type="Proteomes" id="UP000324222"/>
    </source>
</evidence>
<dbReference type="Proteomes" id="UP000324222">
    <property type="component" value="Unassembled WGS sequence"/>
</dbReference>